<organism evidence="1 2">
    <name type="scientific">Flemingia macrophylla</name>
    <dbReference type="NCBI Taxonomy" id="520843"/>
    <lineage>
        <taxon>Eukaryota</taxon>
        <taxon>Viridiplantae</taxon>
        <taxon>Streptophyta</taxon>
        <taxon>Embryophyta</taxon>
        <taxon>Tracheophyta</taxon>
        <taxon>Spermatophyta</taxon>
        <taxon>Magnoliopsida</taxon>
        <taxon>eudicotyledons</taxon>
        <taxon>Gunneridae</taxon>
        <taxon>Pentapetalae</taxon>
        <taxon>rosids</taxon>
        <taxon>fabids</taxon>
        <taxon>Fabales</taxon>
        <taxon>Fabaceae</taxon>
        <taxon>Papilionoideae</taxon>
        <taxon>50 kb inversion clade</taxon>
        <taxon>NPAAA clade</taxon>
        <taxon>indigoferoid/millettioid clade</taxon>
        <taxon>Phaseoleae</taxon>
        <taxon>Flemingia</taxon>
    </lineage>
</organism>
<evidence type="ECO:0000313" key="1">
    <source>
        <dbReference type="EMBL" id="KAL2318897.1"/>
    </source>
</evidence>
<gene>
    <name evidence="1" type="ORF">Fmac_032773</name>
</gene>
<evidence type="ECO:0000313" key="2">
    <source>
        <dbReference type="Proteomes" id="UP001603857"/>
    </source>
</evidence>
<accession>A0ABD1L5X0</accession>
<dbReference type="Proteomes" id="UP001603857">
    <property type="component" value="Unassembled WGS sequence"/>
</dbReference>
<comment type="caution">
    <text evidence="1">The sequence shown here is derived from an EMBL/GenBank/DDBJ whole genome shotgun (WGS) entry which is preliminary data.</text>
</comment>
<name>A0ABD1L5X0_9FABA</name>
<keyword evidence="2" id="KW-1185">Reference proteome</keyword>
<dbReference type="AlphaFoldDB" id="A0ABD1L5X0"/>
<dbReference type="EMBL" id="JBGMDY010000011">
    <property type="protein sequence ID" value="KAL2318897.1"/>
    <property type="molecule type" value="Genomic_DNA"/>
</dbReference>
<protein>
    <submittedName>
        <fullName evidence="1">Uncharacterized protein</fullName>
    </submittedName>
</protein>
<reference evidence="1 2" key="1">
    <citation type="submission" date="2024-08" db="EMBL/GenBank/DDBJ databases">
        <title>Insights into the chromosomal genome structure of Flemingia macrophylla.</title>
        <authorList>
            <person name="Ding Y."/>
            <person name="Zhao Y."/>
            <person name="Bi W."/>
            <person name="Wu M."/>
            <person name="Zhao G."/>
            <person name="Gong Y."/>
            <person name="Li W."/>
            <person name="Zhang P."/>
        </authorList>
    </citation>
    <scope>NUCLEOTIDE SEQUENCE [LARGE SCALE GENOMIC DNA]</scope>
    <source>
        <strain evidence="1">DYQJB</strain>
        <tissue evidence="1">Leaf</tissue>
    </source>
</reference>
<sequence>MLGTPVPMLKRPFQVILRPGMPVPTLERPFQGSKTLGTPVLTWERPFQIKQQTDLPKRRITFGCHVKAADDQAHSESLHLKDGIQPRGLLVDSRGSHLRIEGILGKITFLGAWNARSKLGTAVPTSLEAWNARSNLGTPVPNVFEAWHTHSKVRTAVPRLKNFSETVVKFLPRAHSDQNAFLLQCDGFPQNRGERPFRFKAAWNTHQDYKLVLTDCGRVFKQRYEYSDAVSSGLLVNLSKLSLSRLNYWCGDDAAGESVFIEPFQTQLLFMDNVTDELVFIESFQTQLMIWGKLCKPLSLMISTREFTDYTATSVGDIHVYASLYELASRFVGKL</sequence>
<proteinExistence type="predicted"/>